<proteinExistence type="predicted"/>
<name>A0A6B2MEN8_9BURK</name>
<keyword evidence="2" id="KW-0255">Endonuclease</keyword>
<dbReference type="InterPro" id="IPR003615">
    <property type="entry name" value="HNH_nuc"/>
</dbReference>
<dbReference type="InterPro" id="IPR044925">
    <property type="entry name" value="His-Me_finger_sf"/>
</dbReference>
<organism evidence="2">
    <name type="scientific">Burkholderia cenocepacia</name>
    <dbReference type="NCBI Taxonomy" id="95486"/>
    <lineage>
        <taxon>Bacteria</taxon>
        <taxon>Pseudomonadati</taxon>
        <taxon>Pseudomonadota</taxon>
        <taxon>Betaproteobacteria</taxon>
        <taxon>Burkholderiales</taxon>
        <taxon>Burkholderiaceae</taxon>
        <taxon>Burkholderia</taxon>
        <taxon>Burkholderia cepacia complex</taxon>
    </lineage>
</organism>
<sequence>MTKRKPGSTSPSRRFWTPNEVEKLTREYPNRPTEDLAAEFDCPEARVYAKAAELGLYKSDAYMESDRSGRIQRGRNDPRMVATQFKPGHVTWNSGKKGVSGTHPNCQRTQFKKGEMSGAAQHNYVPIGTHRLSKDGYLERKVTDDPDLVPARRWVGVHRLVWEAENGPIPDGHVVCFLPGRRSAEIEKITLDALELVSRAELARRNHPRSRNPELAKLVQLKGAITRQVNRIAREAQEQES</sequence>
<feature type="domain" description="HNH nuclease" evidence="1">
    <location>
        <begin position="156"/>
        <end position="178"/>
    </location>
</feature>
<comment type="caution">
    <text evidence="2">The sequence shown here is derived from an EMBL/GenBank/DDBJ whole genome shotgun (WGS) entry which is preliminary data.</text>
</comment>
<reference evidence="2" key="1">
    <citation type="submission" date="2019-11" db="EMBL/GenBank/DDBJ databases">
        <title>Burkholderia cenocepacia CF.</title>
        <authorList>
            <person name="Vianna E.F."/>
            <person name="Marques E.A."/>
            <person name="Albano R.M."/>
            <person name="Leao R.S."/>
        </authorList>
    </citation>
    <scope>NUCLEOTIDE SEQUENCE</scope>
    <source>
        <strain evidence="2">MS-2140</strain>
    </source>
</reference>
<dbReference type="AlphaFoldDB" id="A0A6B2MEN8"/>
<accession>A0A6B2MEN8</accession>
<dbReference type="RefSeq" id="WP_163124347.1">
    <property type="nucleotide sequence ID" value="NZ_JAAEAM010000016.1"/>
</dbReference>
<keyword evidence="2" id="KW-0378">Hydrolase</keyword>
<dbReference type="EMBL" id="JAAEAM010000016">
    <property type="protein sequence ID" value="NDV73526.1"/>
    <property type="molecule type" value="Genomic_DNA"/>
</dbReference>
<evidence type="ECO:0000313" key="2">
    <source>
        <dbReference type="EMBL" id="NDV73526.1"/>
    </source>
</evidence>
<dbReference type="Pfam" id="PF13392">
    <property type="entry name" value="HNH_3"/>
    <property type="match status" value="1"/>
</dbReference>
<protein>
    <submittedName>
        <fullName evidence="2">HNH endonuclease</fullName>
    </submittedName>
</protein>
<evidence type="ECO:0000259" key="1">
    <source>
        <dbReference type="Pfam" id="PF13392"/>
    </source>
</evidence>
<dbReference type="GO" id="GO:0004519">
    <property type="term" value="F:endonuclease activity"/>
    <property type="evidence" value="ECO:0007669"/>
    <property type="project" value="UniProtKB-KW"/>
</dbReference>
<dbReference type="SUPFAM" id="SSF54060">
    <property type="entry name" value="His-Me finger endonucleases"/>
    <property type="match status" value="1"/>
</dbReference>
<gene>
    <name evidence="2" type="ORF">GFJ35_15790</name>
</gene>
<keyword evidence="2" id="KW-0540">Nuclease</keyword>